<accession>A0AAU7CU26</accession>
<keyword evidence="3 5" id="KW-1133">Transmembrane helix</keyword>
<evidence type="ECO:0000313" key="8">
    <source>
        <dbReference type="EMBL" id="XBH11836.1"/>
    </source>
</evidence>
<evidence type="ECO:0000256" key="2">
    <source>
        <dbReference type="ARBA" id="ARBA00022692"/>
    </source>
</evidence>
<protein>
    <submittedName>
        <fullName evidence="8">DUF4149 domain-containing protein</fullName>
    </submittedName>
</protein>
<proteinExistence type="predicted"/>
<dbReference type="InterPro" id="IPR025423">
    <property type="entry name" value="TMEM205-like"/>
</dbReference>
<dbReference type="EMBL" id="CP121195">
    <property type="protein sequence ID" value="XBH11836.1"/>
    <property type="molecule type" value="Genomic_DNA"/>
</dbReference>
<sequence length="162" mass="17411">MLAMVAWVGGLIFFAFVLAPVAFQKLASPHEAGLVVGATLRILHEIGLIGGCVFCVSTGILWLRAEVPARAGFAVETALTLVMLAITAYSQFSILPAMEQDRVLAGGEIDGVAMTSPARQDFERLHSRSERLEGFVLLCGLGVVLFLAREAQWPETGKIKLI</sequence>
<dbReference type="RefSeq" id="WP_348266038.1">
    <property type="nucleotide sequence ID" value="NZ_CP121194.1"/>
</dbReference>
<comment type="subcellular location">
    <subcellularLocation>
        <location evidence="1">Membrane</location>
    </subcellularLocation>
</comment>
<accession>A0AAU7D4M1</accession>
<name>A0AAU7D4M1_9BACT</name>
<feature type="transmembrane region" description="Helical" evidence="5">
    <location>
        <begin position="75"/>
        <end position="94"/>
    </location>
</feature>
<dbReference type="EMBL" id="CP121194">
    <property type="protein sequence ID" value="XBH08529.1"/>
    <property type="molecule type" value="Genomic_DNA"/>
</dbReference>
<organism evidence="8">
    <name type="scientific">Edaphobacter paludis</name>
    <dbReference type="NCBI Taxonomy" id="3035702"/>
    <lineage>
        <taxon>Bacteria</taxon>
        <taxon>Pseudomonadati</taxon>
        <taxon>Acidobacteriota</taxon>
        <taxon>Terriglobia</taxon>
        <taxon>Terriglobales</taxon>
        <taxon>Acidobacteriaceae</taxon>
        <taxon>Edaphobacter</taxon>
    </lineage>
</organism>
<keyword evidence="2 5" id="KW-0812">Transmembrane</keyword>
<feature type="domain" description="TMEM205-like" evidence="6">
    <location>
        <begin position="2"/>
        <end position="100"/>
    </location>
</feature>
<dbReference type="AlphaFoldDB" id="A0AAU7D4M1"/>
<dbReference type="Pfam" id="PF13664">
    <property type="entry name" value="DUF4149"/>
    <property type="match status" value="1"/>
</dbReference>
<reference evidence="8" key="1">
    <citation type="submission" date="2023-03" db="EMBL/GenBank/DDBJ databases">
        <title>Edaphobacter sp.</title>
        <authorList>
            <person name="Huber K.J."/>
            <person name="Papendorf J."/>
            <person name="Pilke C."/>
            <person name="Bunk B."/>
            <person name="Sproeer C."/>
            <person name="Pester M."/>
        </authorList>
    </citation>
    <scope>NUCLEOTIDE SEQUENCE</scope>
    <source>
        <strain evidence="7">DSM 109919</strain>
        <strain evidence="8">DSM 109920</strain>
    </source>
</reference>
<evidence type="ECO:0000313" key="7">
    <source>
        <dbReference type="EMBL" id="XBH08529.1"/>
    </source>
</evidence>
<evidence type="ECO:0000256" key="1">
    <source>
        <dbReference type="ARBA" id="ARBA00004370"/>
    </source>
</evidence>
<evidence type="ECO:0000259" key="6">
    <source>
        <dbReference type="Pfam" id="PF13664"/>
    </source>
</evidence>
<keyword evidence="4 5" id="KW-0472">Membrane</keyword>
<gene>
    <name evidence="7" type="ORF">P4G45_08450</name>
    <name evidence="8" type="ORF">P8936_08915</name>
</gene>
<evidence type="ECO:0000256" key="3">
    <source>
        <dbReference type="ARBA" id="ARBA00022989"/>
    </source>
</evidence>
<evidence type="ECO:0000256" key="5">
    <source>
        <dbReference type="SAM" id="Phobius"/>
    </source>
</evidence>
<dbReference type="GO" id="GO:0016020">
    <property type="term" value="C:membrane"/>
    <property type="evidence" value="ECO:0007669"/>
    <property type="project" value="UniProtKB-SubCell"/>
</dbReference>
<dbReference type="KEGG" id="epl:P4G45_08450"/>
<evidence type="ECO:0000256" key="4">
    <source>
        <dbReference type="ARBA" id="ARBA00023136"/>
    </source>
</evidence>
<feature type="transmembrane region" description="Helical" evidence="5">
    <location>
        <begin position="42"/>
        <end position="63"/>
    </location>
</feature>